<accession>A0ABU8ELP9</accession>
<proteinExistence type="predicted"/>
<protein>
    <submittedName>
        <fullName evidence="2">Nuclease-related domain-containing protein</fullName>
    </submittedName>
</protein>
<dbReference type="Proteomes" id="UP001387110">
    <property type="component" value="Unassembled WGS sequence"/>
</dbReference>
<gene>
    <name evidence="2" type="ORF">SZL87_15615</name>
</gene>
<keyword evidence="3" id="KW-1185">Reference proteome</keyword>
<comment type="caution">
    <text evidence="2">The sequence shown here is derived from an EMBL/GenBank/DDBJ whole genome shotgun (WGS) entry which is preliminary data.</text>
</comment>
<name>A0ABU8ELP9_9BACL</name>
<evidence type="ECO:0000313" key="3">
    <source>
        <dbReference type="Proteomes" id="UP001387110"/>
    </source>
</evidence>
<dbReference type="RefSeq" id="WP_336449696.1">
    <property type="nucleotide sequence ID" value="NZ_JBAWKY010000006.1"/>
</dbReference>
<dbReference type="EMBL" id="JBAWKY010000006">
    <property type="protein sequence ID" value="MEI4463853.1"/>
    <property type="molecule type" value="Genomic_DNA"/>
</dbReference>
<reference evidence="2 3" key="1">
    <citation type="submission" date="2023-12" db="EMBL/GenBank/DDBJ databases">
        <authorList>
            <person name="Easwaran N."/>
            <person name="Lazarus H.P.S."/>
        </authorList>
    </citation>
    <scope>NUCLEOTIDE SEQUENCE [LARGE SCALE GENOMIC DNA]</scope>
    <source>
        <strain evidence="2 3">VIT-2023</strain>
    </source>
</reference>
<dbReference type="Pfam" id="PF08378">
    <property type="entry name" value="NERD"/>
    <property type="match status" value="1"/>
</dbReference>
<evidence type="ECO:0000259" key="1">
    <source>
        <dbReference type="Pfam" id="PF08378"/>
    </source>
</evidence>
<organism evidence="2 3">
    <name type="scientific">Exiguobacterium indicum</name>
    <dbReference type="NCBI Taxonomy" id="296995"/>
    <lineage>
        <taxon>Bacteria</taxon>
        <taxon>Bacillati</taxon>
        <taxon>Bacillota</taxon>
        <taxon>Bacilli</taxon>
        <taxon>Bacillales</taxon>
        <taxon>Bacillales Family XII. Incertae Sedis</taxon>
        <taxon>Exiguobacterium</taxon>
    </lineage>
</organism>
<dbReference type="InterPro" id="IPR011528">
    <property type="entry name" value="NERD"/>
</dbReference>
<feature type="domain" description="NERD" evidence="1">
    <location>
        <begin position="150"/>
        <end position="272"/>
    </location>
</feature>
<evidence type="ECO:0000313" key="2">
    <source>
        <dbReference type="EMBL" id="MEI4463853.1"/>
    </source>
</evidence>
<sequence>MSRIRKHEKEVQEFARVRALRTEETIERIREVTERFPYVDRQPLHSEERFTYMTNTVTVSKLKEWYDDATRVEGVLHDSLSRFEEQALVYRRSMLSDDLDLERIHASVRRSDIPSQYKEVLVHPNELLRLSDRLTEIKEELEDDFRRLKKGLDGEDVVRREVDKYRGELFPLYGNRIDMGDEGTVENDVLIFSERGIYTIEVKNIKSEGNQFLKISKDGIWYTRNKLDGEWRRDENSTKIIDQVNRHVYLSQQFLLRHTQKRISVRPIIVISNDNVTIENETEWIVIRPNQIYSTVLRGGDILDETLIRECHDCFVRNDIGEAKFKVRHYGSMVRGLESEISFIGECTELLSEITHGDAHQKATGH</sequence>